<feature type="transmembrane region" description="Helical" evidence="1">
    <location>
        <begin position="5"/>
        <end position="22"/>
    </location>
</feature>
<keyword evidence="1" id="KW-0812">Transmembrane</keyword>
<protein>
    <submittedName>
        <fullName evidence="3">Serpentine Receptor, class H</fullName>
    </submittedName>
</protein>
<dbReference type="STRING" id="1561998.A0A1I7UKY0"/>
<feature type="transmembrane region" description="Helical" evidence="1">
    <location>
        <begin position="28"/>
        <end position="49"/>
    </location>
</feature>
<dbReference type="PANTHER" id="PTHR45830">
    <property type="entry name" value="SERPENTINE RECEPTOR, CLASS I"/>
    <property type="match status" value="1"/>
</dbReference>
<dbReference type="WBParaSite" id="Csp11.Scaffold630.g16989.t1">
    <property type="protein sequence ID" value="Csp11.Scaffold630.g16989.t1"/>
    <property type="gene ID" value="Csp11.Scaffold630.g16989"/>
</dbReference>
<feature type="transmembrane region" description="Helical" evidence="1">
    <location>
        <begin position="178"/>
        <end position="203"/>
    </location>
</feature>
<dbReference type="Pfam" id="PF10327">
    <property type="entry name" value="7TM_GPCR_Sri"/>
    <property type="match status" value="1"/>
</dbReference>
<dbReference type="PANTHER" id="PTHR45830:SF13">
    <property type="entry name" value="G PROTEIN-COUPLED RECEPTOR-RELATED"/>
    <property type="match status" value="1"/>
</dbReference>
<keyword evidence="1" id="KW-0472">Membrane</keyword>
<dbReference type="AlphaFoldDB" id="A0A1I7UKY0"/>
<name>A0A1I7UKY0_9PELO</name>
<evidence type="ECO:0000256" key="1">
    <source>
        <dbReference type="SAM" id="Phobius"/>
    </source>
</evidence>
<keyword evidence="2" id="KW-1185">Reference proteome</keyword>
<proteinExistence type="predicted"/>
<feature type="transmembrane region" description="Helical" evidence="1">
    <location>
        <begin position="126"/>
        <end position="147"/>
    </location>
</feature>
<accession>A0A1I7UKY0</accession>
<evidence type="ECO:0000313" key="3">
    <source>
        <dbReference type="WBParaSite" id="Csp11.Scaffold630.g16989.t1"/>
    </source>
</evidence>
<dbReference type="Proteomes" id="UP000095282">
    <property type="component" value="Unplaced"/>
</dbReference>
<keyword evidence="1" id="KW-1133">Transmembrane helix</keyword>
<dbReference type="InterPro" id="IPR019429">
    <property type="entry name" value="7TM_GPCR_serpentine_rcpt_Sri"/>
</dbReference>
<reference evidence="3" key="1">
    <citation type="submission" date="2016-11" db="UniProtKB">
        <authorList>
            <consortium name="WormBaseParasite"/>
        </authorList>
    </citation>
    <scope>IDENTIFICATION</scope>
</reference>
<feature type="transmembrane region" description="Helical" evidence="1">
    <location>
        <begin position="209"/>
        <end position="232"/>
    </location>
</feature>
<sequence length="261" mass="29729">MQPLPLFPVISGYSIGYLAIYFDVWTHYLIAFIVSAIVAQLESLTFCFIKKHQTIAGITKKHIVPENLHNFLAFCLPFVPLIFFVSFCEAGMRREEQLDYVREHYPDYVSQFSSLPNFAIYSLNNWFLFVILMAFGGGVVCALVFSLSTIDMFRMLTEVQRKISILNFRRHQSCVKSLLAQFAASSLLLIPLFCFVIVIMLELSYAQDIIQITLAVFSLRSSVNAIVLVFTTPPYRNFVLRRRHGTGQSTKTVKPSSIVVP</sequence>
<dbReference type="eggNOG" id="ENOG502TJBN">
    <property type="taxonomic scope" value="Eukaryota"/>
</dbReference>
<organism evidence="2 3">
    <name type="scientific">Caenorhabditis tropicalis</name>
    <dbReference type="NCBI Taxonomy" id="1561998"/>
    <lineage>
        <taxon>Eukaryota</taxon>
        <taxon>Metazoa</taxon>
        <taxon>Ecdysozoa</taxon>
        <taxon>Nematoda</taxon>
        <taxon>Chromadorea</taxon>
        <taxon>Rhabditida</taxon>
        <taxon>Rhabditina</taxon>
        <taxon>Rhabditomorpha</taxon>
        <taxon>Rhabditoidea</taxon>
        <taxon>Rhabditidae</taxon>
        <taxon>Peloderinae</taxon>
        <taxon>Caenorhabditis</taxon>
    </lineage>
</organism>
<dbReference type="SUPFAM" id="SSF81321">
    <property type="entry name" value="Family A G protein-coupled receptor-like"/>
    <property type="match status" value="1"/>
</dbReference>
<evidence type="ECO:0000313" key="2">
    <source>
        <dbReference type="Proteomes" id="UP000095282"/>
    </source>
</evidence>
<feature type="transmembrane region" description="Helical" evidence="1">
    <location>
        <begin position="70"/>
        <end position="92"/>
    </location>
</feature>